<dbReference type="GO" id="GO:0016757">
    <property type="term" value="F:glycosyltransferase activity"/>
    <property type="evidence" value="ECO:0007669"/>
    <property type="project" value="UniProtKB-KW"/>
</dbReference>
<gene>
    <name evidence="3" type="primary">mgtA</name>
    <name evidence="3" type="ORF">CBLFYP116_01393</name>
</gene>
<dbReference type="EMBL" id="CACRTF010000010">
    <property type="protein sequence ID" value="VYS97948.1"/>
    <property type="molecule type" value="Genomic_DNA"/>
</dbReference>
<keyword evidence="3" id="KW-0328">Glycosyltransferase</keyword>
<dbReference type="Pfam" id="PF13477">
    <property type="entry name" value="Glyco_trans_4_2"/>
    <property type="match status" value="1"/>
</dbReference>
<dbReference type="Pfam" id="PF00534">
    <property type="entry name" value="Glycos_transf_1"/>
    <property type="match status" value="1"/>
</dbReference>
<feature type="domain" description="Glycosyltransferase subfamily 4-like N-terminal" evidence="2">
    <location>
        <begin position="3"/>
        <end position="143"/>
    </location>
</feature>
<evidence type="ECO:0000259" key="1">
    <source>
        <dbReference type="Pfam" id="PF00534"/>
    </source>
</evidence>
<proteinExistence type="predicted"/>
<dbReference type="PANTHER" id="PTHR12526:SF630">
    <property type="entry name" value="GLYCOSYLTRANSFERASE"/>
    <property type="match status" value="1"/>
</dbReference>
<evidence type="ECO:0000313" key="3">
    <source>
        <dbReference type="EMBL" id="VYS97948.1"/>
    </source>
</evidence>
<dbReference type="InterPro" id="IPR028098">
    <property type="entry name" value="Glyco_trans_4-like_N"/>
</dbReference>
<keyword evidence="3" id="KW-0808">Transferase</keyword>
<dbReference type="Gene3D" id="3.40.50.2000">
    <property type="entry name" value="Glycogen Phosphorylase B"/>
    <property type="match status" value="2"/>
</dbReference>
<dbReference type="PANTHER" id="PTHR12526">
    <property type="entry name" value="GLYCOSYLTRANSFERASE"/>
    <property type="match status" value="1"/>
</dbReference>
<dbReference type="SUPFAM" id="SSF53756">
    <property type="entry name" value="UDP-Glycosyltransferase/glycogen phosphorylase"/>
    <property type="match status" value="1"/>
</dbReference>
<evidence type="ECO:0000259" key="2">
    <source>
        <dbReference type="Pfam" id="PF13477"/>
    </source>
</evidence>
<protein>
    <submittedName>
        <fullName evidence="3">GDP-mannose-dependent alpha-mannosyltransferase</fullName>
        <ecNumber evidence="3">2.4.1.-</ecNumber>
    </submittedName>
</protein>
<accession>A0A6N2SZP0</accession>
<name>A0A6N2SZP0_9FIRM</name>
<feature type="domain" description="Glycosyl transferase family 1" evidence="1">
    <location>
        <begin position="191"/>
        <end position="359"/>
    </location>
</feature>
<dbReference type="AlphaFoldDB" id="A0A6N2SZP0"/>
<dbReference type="EC" id="2.4.1.-" evidence="3"/>
<dbReference type="InterPro" id="IPR001296">
    <property type="entry name" value="Glyco_trans_1"/>
</dbReference>
<sequence>MKKVCMITTVSLTLKVFVVETAKYLHKQCGYDVTLICDNDEEFKISLPNYIHYIPVHMARGVDISGIKSIVDFIKIFRNEKFDMVQYSTPNAACYASIAARIAKVPVRLYCQWGIRYVGMDGVSRKIFKVIEKVVCRNSTDIRAVSPMNKAFAVSEGLYPEERAIVVGKGGTIGVDMQRYEISKKTGYRSAIRNQYGISDEAFVYGFAGRVSVDKGFTELLTAFRKITESESDAKLLIVGSMEDNCDVPADILEWARKSEQVVMTGMVDGAKMNEYYSAMDVLVHPTYREGFGMVLQEAGALGIAMITTKIPGASEVMEDGISCVLVEPKNIYELAGAMKMLIADRRRTNEIGQAAYERTKQYYDRLIMLKNQKVDYEKLLSQ</sequence>
<organism evidence="3">
    <name type="scientific">Enterocloster bolteae</name>
    <dbReference type="NCBI Taxonomy" id="208479"/>
    <lineage>
        <taxon>Bacteria</taxon>
        <taxon>Bacillati</taxon>
        <taxon>Bacillota</taxon>
        <taxon>Clostridia</taxon>
        <taxon>Lachnospirales</taxon>
        <taxon>Lachnospiraceae</taxon>
        <taxon>Enterocloster</taxon>
    </lineage>
</organism>
<reference evidence="3" key="1">
    <citation type="submission" date="2019-11" db="EMBL/GenBank/DDBJ databases">
        <authorList>
            <person name="Feng L."/>
        </authorList>
    </citation>
    <scope>NUCLEOTIDE SEQUENCE</scope>
    <source>
        <strain evidence="3">CbolteaeLFYP116</strain>
    </source>
</reference>